<feature type="signal peptide" evidence="1">
    <location>
        <begin position="1"/>
        <end position="36"/>
    </location>
</feature>
<dbReference type="InterPro" id="IPR011042">
    <property type="entry name" value="6-blade_b-propeller_TolB-like"/>
</dbReference>
<sequence>MTSREFDGRRGTARQAVSSSLAAAAFSLASAIPATAAPDTSALPGQAVFPESITSTADGTLYVSSFVAGGVIRVKPGAKEGEVWIKPAAFGTRSTFGLLADEKSNTLWLCSNDLSALGVQGPNEEKGAALKGFDLKTGEGKFSVPLPVSPAICNDIALGADGSAYVTNTLGPQIFRLKPGAKALETWKTDPLFAIEGNEAGLDGIAFGKDGNLYVNTFTKANLFRIGVKDGEAGKVTALKPSRPVVLADALRPLPDGSFVMAEGGGSVERVTFEGDTARIETIMGGVAGGVTGVTTVGSTIWFSEGQLAVITDPSKKGTKPELPFKAYSVPLPAH</sequence>
<evidence type="ECO:0000313" key="4">
    <source>
        <dbReference type="Proteomes" id="UP000517759"/>
    </source>
</evidence>
<accession>A0A7W6AL37</accession>
<dbReference type="EMBL" id="BSPG01000016">
    <property type="protein sequence ID" value="GLS44890.1"/>
    <property type="molecule type" value="Genomic_DNA"/>
</dbReference>
<proteinExistence type="predicted"/>
<dbReference type="Proteomes" id="UP000517759">
    <property type="component" value="Unassembled WGS sequence"/>
</dbReference>
<dbReference type="SUPFAM" id="SSF63829">
    <property type="entry name" value="Calcium-dependent phosphotriesterase"/>
    <property type="match status" value="1"/>
</dbReference>
<reference evidence="3 4" key="3">
    <citation type="submission" date="2020-08" db="EMBL/GenBank/DDBJ databases">
        <title>Genomic Encyclopedia of Type Strains, Phase IV (KMG-IV): sequencing the most valuable type-strain genomes for metagenomic binning, comparative biology and taxonomic classification.</title>
        <authorList>
            <person name="Goeker M."/>
        </authorList>
    </citation>
    <scope>NUCLEOTIDE SEQUENCE [LARGE SCALE GENOMIC DNA]</scope>
    <source>
        <strain evidence="3 4">DSM 24105</strain>
    </source>
</reference>
<dbReference type="PANTHER" id="PTHR40274:SF3">
    <property type="entry name" value="VIRGINIAMYCIN B LYASE"/>
    <property type="match status" value="1"/>
</dbReference>
<reference evidence="5" key="2">
    <citation type="journal article" date="2019" name="Int. J. Syst. Evol. Microbiol.">
        <title>The Global Catalogue of Microorganisms (GCM) 10K type strain sequencing project: providing services to taxonomists for standard genome sequencing and annotation.</title>
        <authorList>
            <consortium name="The Broad Institute Genomics Platform"/>
            <consortium name="The Broad Institute Genome Sequencing Center for Infectious Disease"/>
            <person name="Wu L."/>
            <person name="Ma J."/>
        </authorList>
    </citation>
    <scope>NUCLEOTIDE SEQUENCE [LARGE SCALE GENOMIC DNA]</scope>
    <source>
        <strain evidence="5">NBRC 107710</strain>
    </source>
</reference>
<gene>
    <name evidence="2" type="ORF">GCM10007884_28790</name>
    <name evidence="3" type="ORF">GGR33_004948</name>
</gene>
<dbReference type="Proteomes" id="UP001156881">
    <property type="component" value="Unassembled WGS sequence"/>
</dbReference>
<evidence type="ECO:0000313" key="2">
    <source>
        <dbReference type="EMBL" id="GLS44890.1"/>
    </source>
</evidence>
<dbReference type="Gene3D" id="2.120.10.30">
    <property type="entry name" value="TolB, C-terminal domain"/>
    <property type="match status" value="1"/>
</dbReference>
<keyword evidence="1" id="KW-0732">Signal</keyword>
<organism evidence="3 4">
    <name type="scientific">Methylobacterium brachythecii</name>
    <dbReference type="NCBI Taxonomy" id="1176177"/>
    <lineage>
        <taxon>Bacteria</taxon>
        <taxon>Pseudomonadati</taxon>
        <taxon>Pseudomonadota</taxon>
        <taxon>Alphaproteobacteria</taxon>
        <taxon>Hyphomicrobiales</taxon>
        <taxon>Methylobacteriaceae</taxon>
        <taxon>Methylobacterium</taxon>
    </lineage>
</organism>
<reference evidence="2" key="1">
    <citation type="journal article" date="2014" name="Int. J. Syst. Evol. Microbiol.">
        <title>Complete genome of a new Firmicutes species belonging to the dominant human colonic microbiota ('Ruminococcus bicirculans') reveals two chromosomes and a selective capacity to utilize plant glucans.</title>
        <authorList>
            <consortium name="NISC Comparative Sequencing Program"/>
            <person name="Wegmann U."/>
            <person name="Louis P."/>
            <person name="Goesmann A."/>
            <person name="Henrissat B."/>
            <person name="Duncan S.H."/>
            <person name="Flint H.J."/>
        </authorList>
    </citation>
    <scope>NUCLEOTIDE SEQUENCE</scope>
    <source>
        <strain evidence="2">NBRC 107710</strain>
    </source>
</reference>
<dbReference type="RefSeq" id="WP_183512957.1">
    <property type="nucleotide sequence ID" value="NZ_BSPG01000016.1"/>
</dbReference>
<dbReference type="EMBL" id="JACIDN010000012">
    <property type="protein sequence ID" value="MBB3905410.1"/>
    <property type="molecule type" value="Genomic_DNA"/>
</dbReference>
<name>A0A7W6AL37_9HYPH</name>
<evidence type="ECO:0000313" key="3">
    <source>
        <dbReference type="EMBL" id="MBB3905410.1"/>
    </source>
</evidence>
<dbReference type="AlphaFoldDB" id="A0A7W6AL37"/>
<evidence type="ECO:0000256" key="1">
    <source>
        <dbReference type="SAM" id="SignalP"/>
    </source>
</evidence>
<dbReference type="InterPro" id="IPR051344">
    <property type="entry name" value="Vgb"/>
</dbReference>
<feature type="chain" id="PRO_5031194052" evidence="1">
    <location>
        <begin position="37"/>
        <end position="335"/>
    </location>
</feature>
<reference evidence="2" key="4">
    <citation type="submission" date="2023-01" db="EMBL/GenBank/DDBJ databases">
        <title>Draft genome sequence of Methylobacterium brachythecii strain NBRC 107710.</title>
        <authorList>
            <person name="Sun Q."/>
            <person name="Mori K."/>
        </authorList>
    </citation>
    <scope>NUCLEOTIDE SEQUENCE</scope>
    <source>
        <strain evidence="2">NBRC 107710</strain>
    </source>
</reference>
<keyword evidence="5" id="KW-1185">Reference proteome</keyword>
<protein>
    <submittedName>
        <fullName evidence="3">Sugar lactone lactonase YvrE</fullName>
    </submittedName>
</protein>
<dbReference type="PANTHER" id="PTHR40274">
    <property type="entry name" value="VIRGINIAMYCIN B LYASE"/>
    <property type="match status" value="1"/>
</dbReference>
<evidence type="ECO:0000313" key="5">
    <source>
        <dbReference type="Proteomes" id="UP001156881"/>
    </source>
</evidence>
<comment type="caution">
    <text evidence="3">The sequence shown here is derived from an EMBL/GenBank/DDBJ whole genome shotgun (WGS) entry which is preliminary data.</text>
</comment>